<feature type="domain" description="AMP-binding enzyme C-terminal" evidence="4">
    <location>
        <begin position="391"/>
        <end position="465"/>
    </location>
</feature>
<evidence type="ECO:0000313" key="5">
    <source>
        <dbReference type="EMBL" id="NKQ51726.1"/>
    </source>
</evidence>
<comment type="caution">
    <text evidence="5">The sequence shown here is derived from an EMBL/GenBank/DDBJ whole genome shotgun (WGS) entry which is preliminary data.</text>
</comment>
<dbReference type="InterPro" id="IPR042099">
    <property type="entry name" value="ANL_N_sf"/>
</dbReference>
<accession>A0ABX1IW64</accession>
<evidence type="ECO:0000256" key="2">
    <source>
        <dbReference type="ARBA" id="ARBA00022598"/>
    </source>
</evidence>
<dbReference type="GO" id="GO:0016874">
    <property type="term" value="F:ligase activity"/>
    <property type="evidence" value="ECO:0007669"/>
    <property type="project" value="UniProtKB-KW"/>
</dbReference>
<dbReference type="PANTHER" id="PTHR43201:SF5">
    <property type="entry name" value="MEDIUM-CHAIN ACYL-COA LIGASE ACSF2, MITOCHONDRIAL"/>
    <property type="match status" value="1"/>
</dbReference>
<dbReference type="InterPro" id="IPR045851">
    <property type="entry name" value="AMP-bd_C_sf"/>
</dbReference>
<dbReference type="PANTHER" id="PTHR43201">
    <property type="entry name" value="ACYL-COA SYNTHETASE"/>
    <property type="match status" value="1"/>
</dbReference>
<gene>
    <name evidence="5" type="ORF">HFP15_02385</name>
</gene>
<keyword evidence="6" id="KW-1185">Reference proteome</keyword>
<name>A0ABX1IW64_9PSEU</name>
<evidence type="ECO:0000313" key="6">
    <source>
        <dbReference type="Proteomes" id="UP000715441"/>
    </source>
</evidence>
<proteinExistence type="inferred from homology"/>
<sequence>MTPVRSFAEAVLARAETAPGDEVIRPAGEPGWTAARLAERATAIARGLTRLAGPGDLVATAVRNGPEAVALTTALSMLGAVELPLPAELDAGWARQLAKSGGCVATIADSARLGGEPHLAGLAESTVVIGDLGGDGPLPRFVPELSTPALVMTTSGTTGRPKGAVLPNGAGLGQARRVQRAMRYDSSDVLYNFFPWQHINARHAAFLPALLGGSVLVVGRRFSASRFWDMARAEGVTAFNFMGAVCVMLLRQHERDRSHPVRRAYGGPAPAWLVHEMAERFGVRLLQAYACTELGDVATTPVDELCPGAAGRPVPEYEVRVSDGELLVRPQCPDLTFTGYLGDPDATEAAWRDGWFRTGDQARIEDGWLYFEGRSADVIRRRGINISAVSVEEAAASMPGVAAAAAVGVASELTEDEVLLVVVPAPGETLDPAAVRAHCAARLPRHSVPRYVSVEKDLPRNGSLKVVRAPLRDRGLPPTVWDAEEGGTR</sequence>
<feature type="domain" description="AMP-dependent synthetase/ligase" evidence="3">
    <location>
        <begin position="15"/>
        <end position="325"/>
    </location>
</feature>
<dbReference type="InterPro" id="IPR000873">
    <property type="entry name" value="AMP-dep_synth/lig_dom"/>
</dbReference>
<dbReference type="PROSITE" id="PS00455">
    <property type="entry name" value="AMP_BINDING"/>
    <property type="match status" value="1"/>
</dbReference>
<dbReference type="Gene3D" id="3.40.50.12780">
    <property type="entry name" value="N-terminal domain of ligase-like"/>
    <property type="match status" value="1"/>
</dbReference>
<dbReference type="Pfam" id="PF00501">
    <property type="entry name" value="AMP-binding"/>
    <property type="match status" value="1"/>
</dbReference>
<evidence type="ECO:0000256" key="1">
    <source>
        <dbReference type="ARBA" id="ARBA00006432"/>
    </source>
</evidence>
<dbReference type="RefSeq" id="WP_168510845.1">
    <property type="nucleotide sequence ID" value="NZ_JAAXLS010000001.1"/>
</dbReference>
<comment type="similarity">
    <text evidence="1">Belongs to the ATP-dependent AMP-binding enzyme family.</text>
</comment>
<evidence type="ECO:0000259" key="3">
    <source>
        <dbReference type="Pfam" id="PF00501"/>
    </source>
</evidence>
<dbReference type="InterPro" id="IPR025110">
    <property type="entry name" value="AMP-bd_C"/>
</dbReference>
<organism evidence="5 6">
    <name type="scientific">Amycolatopsis acididurans</name>
    <dbReference type="NCBI Taxonomy" id="2724524"/>
    <lineage>
        <taxon>Bacteria</taxon>
        <taxon>Bacillati</taxon>
        <taxon>Actinomycetota</taxon>
        <taxon>Actinomycetes</taxon>
        <taxon>Pseudonocardiales</taxon>
        <taxon>Pseudonocardiaceae</taxon>
        <taxon>Amycolatopsis</taxon>
    </lineage>
</organism>
<dbReference type="Gene3D" id="3.30.300.30">
    <property type="match status" value="1"/>
</dbReference>
<keyword evidence="2 5" id="KW-0436">Ligase</keyword>
<evidence type="ECO:0000259" key="4">
    <source>
        <dbReference type="Pfam" id="PF13193"/>
    </source>
</evidence>
<dbReference type="SUPFAM" id="SSF56801">
    <property type="entry name" value="Acetyl-CoA synthetase-like"/>
    <property type="match status" value="1"/>
</dbReference>
<dbReference type="Proteomes" id="UP000715441">
    <property type="component" value="Unassembled WGS sequence"/>
</dbReference>
<dbReference type="EMBL" id="JAAXLS010000001">
    <property type="protein sequence ID" value="NKQ51726.1"/>
    <property type="molecule type" value="Genomic_DNA"/>
</dbReference>
<dbReference type="Pfam" id="PF13193">
    <property type="entry name" value="AMP-binding_C"/>
    <property type="match status" value="1"/>
</dbReference>
<dbReference type="InterPro" id="IPR020845">
    <property type="entry name" value="AMP-binding_CS"/>
</dbReference>
<reference evidence="5 6" key="1">
    <citation type="submission" date="2020-04" db="EMBL/GenBank/DDBJ databases">
        <title>Novel species.</title>
        <authorList>
            <person name="Teo W.F.A."/>
            <person name="Lipun K."/>
            <person name="Srisuk N."/>
            <person name="Duangmal K."/>
        </authorList>
    </citation>
    <scope>NUCLEOTIDE SEQUENCE [LARGE SCALE GENOMIC DNA]</scope>
    <source>
        <strain evidence="5 6">K13G38</strain>
    </source>
</reference>
<protein>
    <submittedName>
        <fullName evidence="5">ATP-dependent acyl-CoA ligase</fullName>
    </submittedName>
</protein>